<gene>
    <name evidence="1" type="ORF">CcBV_15.4</name>
</gene>
<dbReference type="Proteomes" id="UP000203537">
    <property type="component" value="Genome"/>
</dbReference>
<sequence>MIMKPDPVTYFLQVQNIPAKLVRNSTRTGFINVFQKVSHKELADAFRCDTALPKDLYSVKINFASGNQSCNELR</sequence>
<dbReference type="EMBL" id="AJ632318">
    <property type="protein sequence ID" value="CAG17453.1"/>
    <property type="molecule type" value="Genomic_DNA"/>
</dbReference>
<protein>
    <submittedName>
        <fullName evidence="1">Uncharacterized protein</fullName>
    </submittedName>
</protein>
<dbReference type="GeneID" id="3238869"/>
<organism evidence="1 2">
    <name type="scientific">Bracoviriform congregatae</name>
    <dbReference type="NCBI Taxonomy" id="39640"/>
    <lineage>
        <taxon>Viruses</taxon>
        <taxon>Viruses incertae sedis</taxon>
        <taxon>Polydnaviriformidae</taxon>
        <taxon>Bracoviriform</taxon>
    </lineage>
</organism>
<name>Q5ZP04_9VIRU</name>
<reference evidence="1 2" key="1">
    <citation type="journal article" date="2004" name="Science">
        <title>Genome sequence of a polydnavirus: insights into symbiotic virus evolution.</title>
        <authorList>
            <person name="Espagne E."/>
            <person name="Dupuy C."/>
            <person name="Huguet E."/>
            <person name="Cattolico L."/>
            <person name="Provost B."/>
            <person name="Martins N."/>
            <person name="Poirie M."/>
            <person name="Periquet G."/>
            <person name="Drezen J.M."/>
        </authorList>
    </citation>
    <scope>NUCLEOTIDE SEQUENCE [LARGE SCALE GENOMIC DNA]</scope>
</reference>
<evidence type="ECO:0000313" key="1">
    <source>
        <dbReference type="EMBL" id="CAG17453.1"/>
    </source>
</evidence>
<dbReference type="KEGG" id="vg:3238869"/>
<dbReference type="RefSeq" id="YP_184831.1">
    <property type="nucleotide sequence ID" value="NC_006647.1"/>
</dbReference>
<proteinExistence type="predicted"/>
<evidence type="ECO:0000313" key="2">
    <source>
        <dbReference type="Proteomes" id="UP000203537"/>
    </source>
</evidence>
<accession>Q5ZP04</accession>